<comment type="cofactor">
    <cofactor evidence="8">
        <name>heme b</name>
        <dbReference type="ChEBI" id="CHEBI:60344"/>
    </cofactor>
    <text evidence="8">Binds 1 heme b (iron(II)-protoporphyrin IX) group per subunit.</text>
</comment>
<organism evidence="10 11">
    <name type="scientific">Pseudomonas mangiferae</name>
    <dbReference type="NCBI Taxonomy" id="2593654"/>
    <lineage>
        <taxon>Bacteria</taxon>
        <taxon>Pseudomonadati</taxon>
        <taxon>Pseudomonadota</taxon>
        <taxon>Gammaproteobacteria</taxon>
        <taxon>Pseudomonadales</taxon>
        <taxon>Pseudomonadaceae</taxon>
        <taxon>Pseudomonas</taxon>
    </lineage>
</organism>
<dbReference type="NCBIfam" id="NF003831">
    <property type="entry name" value="PRK05419.1-2"/>
    <property type="match status" value="1"/>
</dbReference>
<keyword evidence="4 8" id="KW-0812">Transmembrane</keyword>
<feature type="transmembrane region" description="Helical" evidence="8">
    <location>
        <begin position="76"/>
        <end position="98"/>
    </location>
</feature>
<comment type="caution">
    <text evidence="10">The sequence shown here is derived from an EMBL/GenBank/DDBJ whole genome shotgun (WGS) entry which is preliminary data.</text>
</comment>
<dbReference type="GO" id="GO:0009055">
    <property type="term" value="F:electron transfer activity"/>
    <property type="evidence" value="ECO:0007669"/>
    <property type="project" value="UniProtKB-UniRule"/>
</dbReference>
<keyword evidence="8" id="KW-1003">Cell membrane</keyword>
<dbReference type="PANTHER" id="PTHR36964:SF1">
    <property type="entry name" value="PROTEIN-METHIONINE-SULFOXIDE REDUCTASE HEME-BINDING SUBUNIT MSRQ"/>
    <property type="match status" value="1"/>
</dbReference>
<dbReference type="GO" id="GO:0010181">
    <property type="term" value="F:FMN binding"/>
    <property type="evidence" value="ECO:0007669"/>
    <property type="project" value="UniProtKB-UniRule"/>
</dbReference>
<comment type="subcellular location">
    <subcellularLocation>
        <location evidence="8">Cell membrane</location>
        <topology evidence="8">Multi-pass membrane protein</topology>
    </subcellularLocation>
    <subcellularLocation>
        <location evidence="1">Membrane</location>
        <topology evidence="1">Multi-pass membrane protein</topology>
    </subcellularLocation>
</comment>
<keyword evidence="8" id="KW-0285">Flavoprotein</keyword>
<evidence type="ECO:0000313" key="10">
    <source>
        <dbReference type="EMBL" id="TRX72954.1"/>
    </source>
</evidence>
<evidence type="ECO:0000256" key="4">
    <source>
        <dbReference type="ARBA" id="ARBA00022692"/>
    </source>
</evidence>
<evidence type="ECO:0000256" key="5">
    <source>
        <dbReference type="ARBA" id="ARBA00022989"/>
    </source>
</evidence>
<comment type="cofactor">
    <cofactor evidence="8">
        <name>FMN</name>
        <dbReference type="ChEBI" id="CHEBI:58210"/>
    </cofactor>
    <text evidence="8">Binds 1 FMN per subunit.</text>
</comment>
<dbReference type="GO" id="GO:0046872">
    <property type="term" value="F:metal ion binding"/>
    <property type="evidence" value="ECO:0007669"/>
    <property type="project" value="UniProtKB-KW"/>
</dbReference>
<evidence type="ECO:0000313" key="11">
    <source>
        <dbReference type="Proteomes" id="UP000315235"/>
    </source>
</evidence>
<evidence type="ECO:0000256" key="7">
    <source>
        <dbReference type="ARBA" id="ARBA00023136"/>
    </source>
</evidence>
<dbReference type="InterPro" id="IPR022837">
    <property type="entry name" value="MsrQ-like"/>
</dbReference>
<keyword evidence="8" id="KW-0249">Electron transport</keyword>
<keyword evidence="8" id="KW-0288">FMN</keyword>
<evidence type="ECO:0000256" key="6">
    <source>
        <dbReference type="ARBA" id="ARBA00023004"/>
    </source>
</evidence>
<dbReference type="PANTHER" id="PTHR36964">
    <property type="entry name" value="PROTEIN-METHIONINE-SULFOXIDE REDUCTASE HEME-BINDING SUBUNIT MSRQ"/>
    <property type="match status" value="1"/>
</dbReference>
<evidence type="ECO:0000256" key="2">
    <source>
        <dbReference type="ARBA" id="ARBA00022448"/>
    </source>
</evidence>
<dbReference type="Pfam" id="PF01794">
    <property type="entry name" value="Ferric_reduct"/>
    <property type="match status" value="1"/>
</dbReference>
<keyword evidence="7 8" id="KW-0472">Membrane</keyword>
<sequence>MKRYGPWRLAVFVSAWIPLLLWFYQGWTLQLGTDPGKTLVDRLGLATLILLLITLAMTPFRYLTGWGGWLAVRRQLGLWSFAYAVLHVVGYGVFLLALNWGQLLADLVKRPYIVVGALAWLCLLLLALTSNRFAMRRLGTRWKTLHTLIYPALLLALLHMLWIVRSDLKEWSLYAAVGFALLVLRIPSVAGWLASGRIALFSQKVQKNR</sequence>
<protein>
    <recommendedName>
        <fullName evidence="8">Protein-methionine-sulfoxide reductase heme-binding subunit MsrQ</fullName>
    </recommendedName>
    <alternativeName>
        <fullName evidence="8">Flavocytochrome MsrQ</fullName>
    </alternativeName>
</protein>
<evidence type="ECO:0000256" key="8">
    <source>
        <dbReference type="HAMAP-Rule" id="MF_01207"/>
    </source>
</evidence>
<keyword evidence="3 8" id="KW-0349">Heme</keyword>
<dbReference type="OrthoDB" id="9788328at2"/>
<dbReference type="HAMAP" id="MF_01207">
    <property type="entry name" value="MsrQ"/>
    <property type="match status" value="1"/>
</dbReference>
<dbReference type="EMBL" id="VJOY01000024">
    <property type="protein sequence ID" value="TRX72954.1"/>
    <property type="molecule type" value="Genomic_DNA"/>
</dbReference>
<feature type="transmembrane region" description="Helical" evidence="8">
    <location>
        <begin position="110"/>
        <end position="128"/>
    </location>
</feature>
<dbReference type="GO" id="GO:0020037">
    <property type="term" value="F:heme binding"/>
    <property type="evidence" value="ECO:0007669"/>
    <property type="project" value="UniProtKB-UniRule"/>
</dbReference>
<gene>
    <name evidence="8 10" type="primary">msrQ</name>
    <name evidence="10" type="ORF">FM069_20405</name>
</gene>
<feature type="transmembrane region" description="Helical" evidence="8">
    <location>
        <begin position="171"/>
        <end position="194"/>
    </location>
</feature>
<keyword evidence="8" id="KW-0479">Metal-binding</keyword>
<feature type="domain" description="Ferric oxidoreductase" evidence="9">
    <location>
        <begin position="44"/>
        <end position="156"/>
    </location>
</feature>
<dbReference type="GO" id="GO:0005886">
    <property type="term" value="C:plasma membrane"/>
    <property type="evidence" value="ECO:0007669"/>
    <property type="project" value="UniProtKB-SubCell"/>
</dbReference>
<feature type="transmembrane region" description="Helical" evidence="8">
    <location>
        <begin position="44"/>
        <end position="64"/>
    </location>
</feature>
<keyword evidence="5 8" id="KW-1133">Transmembrane helix</keyword>
<dbReference type="AlphaFoldDB" id="A0A553GTV9"/>
<feature type="transmembrane region" description="Helical" evidence="8">
    <location>
        <begin position="148"/>
        <end position="165"/>
    </location>
</feature>
<evidence type="ECO:0000256" key="1">
    <source>
        <dbReference type="ARBA" id="ARBA00004141"/>
    </source>
</evidence>
<keyword evidence="2 8" id="KW-0813">Transport</keyword>
<dbReference type="InterPro" id="IPR013130">
    <property type="entry name" value="Fe3_Rdtase_TM_dom"/>
</dbReference>
<evidence type="ECO:0000256" key="3">
    <source>
        <dbReference type="ARBA" id="ARBA00022617"/>
    </source>
</evidence>
<proteinExistence type="inferred from homology"/>
<keyword evidence="11" id="KW-1185">Reference proteome</keyword>
<dbReference type="Proteomes" id="UP000315235">
    <property type="component" value="Unassembled WGS sequence"/>
</dbReference>
<accession>A0A553GTV9</accession>
<reference evidence="10 11" key="1">
    <citation type="submission" date="2019-07" db="EMBL/GenBank/DDBJ databases">
        <title>Pseudomonas mangiferae sp. nov., isolated from bark of mango tree in Thailand.</title>
        <authorList>
            <person name="Srisuk N."/>
            <person name="Anurat P."/>
        </authorList>
    </citation>
    <scope>NUCLEOTIDE SEQUENCE [LARGE SCALE GENOMIC DNA]</scope>
    <source>
        <strain evidence="10 11">DMKU_BBB3-04</strain>
    </source>
</reference>
<evidence type="ECO:0000259" key="9">
    <source>
        <dbReference type="Pfam" id="PF01794"/>
    </source>
</evidence>
<name>A0A553GTV9_9PSED</name>
<dbReference type="RefSeq" id="WP_143490248.1">
    <property type="nucleotide sequence ID" value="NZ_VJOY01000024.1"/>
</dbReference>
<dbReference type="GO" id="GO:0016679">
    <property type="term" value="F:oxidoreductase activity, acting on diphenols and related substances as donors"/>
    <property type="evidence" value="ECO:0007669"/>
    <property type="project" value="TreeGrafter"/>
</dbReference>
<comment type="similarity">
    <text evidence="8">Belongs to the MsrQ family.</text>
</comment>
<keyword evidence="6 8" id="KW-0408">Iron</keyword>
<comment type="subunit">
    <text evidence="8">Heterodimer of a catalytic subunit (MsrP) and a heme-binding subunit (MsrQ).</text>
</comment>
<comment type="function">
    <text evidence="8">Part of the MsrPQ system that repairs oxidized periplasmic proteins containing methionine sulfoxide residues (Met-O), using respiratory chain electrons. Thus protects these proteins from oxidative-stress damage caused by reactive species of oxygen and chlorine generated by the host defense mechanisms. MsrPQ is essential for the maintenance of envelope integrity under bleach stress, rescuing a wide series of structurally unrelated periplasmic proteins from methionine oxidation. MsrQ provides electrons for reduction to the reductase catalytic subunit MsrP, using the quinone pool of the respiratory chain.</text>
</comment>
<feature type="transmembrane region" description="Helical" evidence="8">
    <location>
        <begin position="7"/>
        <end position="24"/>
    </location>
</feature>
<dbReference type="GO" id="GO:0030091">
    <property type="term" value="P:protein repair"/>
    <property type="evidence" value="ECO:0007669"/>
    <property type="project" value="UniProtKB-UniRule"/>
</dbReference>